<feature type="transmembrane region" description="Helical" evidence="1">
    <location>
        <begin position="63"/>
        <end position="82"/>
    </location>
</feature>
<keyword evidence="1" id="KW-0812">Transmembrane</keyword>
<dbReference type="InterPro" id="IPR018639">
    <property type="entry name" value="DUF2062"/>
</dbReference>
<gene>
    <name evidence="3" type="ORF">WDJ61_13185</name>
</gene>
<keyword evidence="1" id="KW-1133">Transmembrane helix</keyword>
<dbReference type="Proteomes" id="UP001387364">
    <property type="component" value="Chromosome"/>
</dbReference>
<organism evidence="3 4">
    <name type="scientific">Bacillus kandeliae</name>
    <dbReference type="NCBI Taxonomy" id="3129297"/>
    <lineage>
        <taxon>Bacteria</taxon>
        <taxon>Bacillati</taxon>
        <taxon>Bacillota</taxon>
        <taxon>Bacilli</taxon>
        <taxon>Bacillales</taxon>
        <taxon>Bacillaceae</taxon>
        <taxon>Bacillus</taxon>
    </lineage>
</organism>
<evidence type="ECO:0000313" key="4">
    <source>
        <dbReference type="Proteomes" id="UP001387364"/>
    </source>
</evidence>
<protein>
    <submittedName>
        <fullName evidence="3">DUF2062 domain-containing protein</fullName>
    </submittedName>
</protein>
<keyword evidence="4" id="KW-1185">Reference proteome</keyword>
<reference evidence="3 4" key="1">
    <citation type="submission" date="2024-02" db="EMBL/GenBank/DDBJ databases">
        <title>Seven novel Bacillus-like species.</title>
        <authorList>
            <person name="Liu G."/>
        </authorList>
    </citation>
    <scope>NUCLEOTIDE SEQUENCE [LARGE SCALE GENOMIC DNA]</scope>
    <source>
        <strain evidence="3 4">FJAT-52991</strain>
    </source>
</reference>
<dbReference type="RefSeq" id="WP_338750462.1">
    <property type="nucleotide sequence ID" value="NZ_CP147404.1"/>
</dbReference>
<dbReference type="EMBL" id="CP147404">
    <property type="protein sequence ID" value="WXB92202.1"/>
    <property type="molecule type" value="Genomic_DNA"/>
</dbReference>
<sequence>MIQVMQRRIKYLLLKFFRLKGSAHSISIGFTLGASINFVPSFGIGVLISVAIAKLFKGNPIAGFLGGISLMWVFPVLFYLNYLTGRFVFPDDLGDGIEQVANHSASLDQSVLTSLSLGRTFIIGMLINIALFICLLYPPIYIISKRYQKKILQYIYVKWVKRPAI</sequence>
<evidence type="ECO:0000313" key="3">
    <source>
        <dbReference type="EMBL" id="WXB92202.1"/>
    </source>
</evidence>
<evidence type="ECO:0000259" key="2">
    <source>
        <dbReference type="Pfam" id="PF09835"/>
    </source>
</evidence>
<feature type="transmembrane region" description="Helical" evidence="1">
    <location>
        <begin position="121"/>
        <end position="143"/>
    </location>
</feature>
<evidence type="ECO:0000256" key="1">
    <source>
        <dbReference type="SAM" id="Phobius"/>
    </source>
</evidence>
<dbReference type="Pfam" id="PF09835">
    <property type="entry name" value="DUF2062"/>
    <property type="match status" value="1"/>
</dbReference>
<proteinExistence type="predicted"/>
<accession>A0ABZ2N3C3</accession>
<keyword evidence="1" id="KW-0472">Membrane</keyword>
<feature type="domain" description="DUF2062" evidence="2">
    <location>
        <begin position="7"/>
        <end position="150"/>
    </location>
</feature>
<name>A0ABZ2N3C3_9BACI</name>